<comment type="caution">
    <text evidence="3">The sequence shown here is derived from an EMBL/GenBank/DDBJ whole genome shotgun (WGS) entry which is preliminary data.</text>
</comment>
<proteinExistence type="predicted"/>
<accession>A0A1Q4HGS6</accession>
<dbReference type="OrthoDB" id="4571285at2"/>
<organism evidence="3 5">
    <name type="scientific">Mycolicibacterium diernhoferi</name>
    <dbReference type="NCBI Taxonomy" id="1801"/>
    <lineage>
        <taxon>Bacteria</taxon>
        <taxon>Bacillati</taxon>
        <taxon>Actinomycetota</taxon>
        <taxon>Actinomycetes</taxon>
        <taxon>Mycobacteriales</taxon>
        <taxon>Mycobacteriaceae</taxon>
        <taxon>Mycolicibacterium</taxon>
    </lineage>
</organism>
<dbReference type="Proteomes" id="UP000220340">
    <property type="component" value="Unassembled WGS sequence"/>
</dbReference>
<keyword evidence="2" id="KW-0732">Signal</keyword>
<dbReference type="Proteomes" id="UP000191039">
    <property type="component" value="Unassembled WGS sequence"/>
</dbReference>
<evidence type="ECO:0000313" key="3">
    <source>
        <dbReference type="EMBL" id="OPE49967.1"/>
    </source>
</evidence>
<dbReference type="EMBL" id="MIJD01000271">
    <property type="protein sequence ID" value="OPE49967.1"/>
    <property type="molecule type" value="Genomic_DNA"/>
</dbReference>
<dbReference type="PROSITE" id="PS51318">
    <property type="entry name" value="TAT"/>
    <property type="match status" value="1"/>
</dbReference>
<reference evidence="3 5" key="1">
    <citation type="submission" date="2016-09" db="EMBL/GenBank/DDBJ databases">
        <title>genome sequences of unsequenced Mycobacteria.</title>
        <authorList>
            <person name="Greninger A.L."/>
            <person name="Jerome K.R."/>
            <person name="Mcnair B."/>
            <person name="Wallis C."/>
            <person name="Fang F."/>
        </authorList>
    </citation>
    <scope>NUCLEOTIDE SEQUENCE [LARGE SCALE GENOMIC DNA]</scope>
    <source>
        <strain evidence="3 5">BM1</strain>
    </source>
</reference>
<evidence type="ECO:0000256" key="2">
    <source>
        <dbReference type="SAM" id="SignalP"/>
    </source>
</evidence>
<evidence type="ECO:0000313" key="6">
    <source>
        <dbReference type="Proteomes" id="UP000220340"/>
    </source>
</evidence>
<feature type="chain" id="PRO_5011899046" description="Tat pathway signal protein" evidence="2">
    <location>
        <begin position="35"/>
        <end position="174"/>
    </location>
</feature>
<feature type="region of interest" description="Disordered" evidence="1">
    <location>
        <begin position="100"/>
        <end position="119"/>
    </location>
</feature>
<evidence type="ECO:0000256" key="1">
    <source>
        <dbReference type="SAM" id="MobiDB-lite"/>
    </source>
</evidence>
<evidence type="ECO:0000313" key="4">
    <source>
        <dbReference type="EMBL" id="PEG56609.1"/>
    </source>
</evidence>
<evidence type="ECO:0000313" key="5">
    <source>
        <dbReference type="Proteomes" id="UP000191039"/>
    </source>
</evidence>
<dbReference type="STRING" id="1801.BRW64_10655"/>
<gene>
    <name evidence="3" type="ORF">BV510_21590</name>
    <name evidence="4" type="ORF">CRI78_01595</name>
</gene>
<feature type="signal peptide" evidence="2">
    <location>
        <begin position="1"/>
        <end position="34"/>
    </location>
</feature>
<dbReference type="AlphaFoldDB" id="A0A1Q4HGS6"/>
<dbReference type="EMBL" id="PDCR01000001">
    <property type="protein sequence ID" value="PEG56609.1"/>
    <property type="molecule type" value="Genomic_DNA"/>
</dbReference>
<protein>
    <recommendedName>
        <fullName evidence="7">Tat pathway signal protein</fullName>
    </recommendedName>
</protein>
<evidence type="ECO:0008006" key="7">
    <source>
        <dbReference type="Google" id="ProtNLM"/>
    </source>
</evidence>
<keyword evidence="6" id="KW-1185">Reference proteome</keyword>
<reference evidence="4 6" key="2">
    <citation type="submission" date="2017-10" db="EMBL/GenBank/DDBJ databases">
        <title>The new phylogeny of genus Mycobacterium.</title>
        <authorList>
            <person name="Tortoli E."/>
            <person name="Trovato A."/>
            <person name="Cirillo D.M."/>
        </authorList>
    </citation>
    <scope>NUCLEOTIDE SEQUENCE [LARGE SCALE GENOMIC DNA]</scope>
    <source>
        <strain evidence="4 6">IP141170001</strain>
    </source>
</reference>
<name>A0A1Q4HGS6_9MYCO</name>
<dbReference type="InterPro" id="IPR006311">
    <property type="entry name" value="TAT_signal"/>
</dbReference>
<sequence>MPSAPPTLNRRSLLISAVPAALALGLLAGSTACAPPPPPADLDDLRAQFDRANADSLLAGEAALAARVPMVATLTAIAAERTAHARALADEIARLTGEDAATTSATPTTSTGATAAPAAKPTVPTVARALRESADDAARLAAQMTGYRAGLLGSIAASCTASYQVALGDPENKS</sequence>